<dbReference type="Proteomes" id="UP000827092">
    <property type="component" value="Unassembled WGS sequence"/>
</dbReference>
<dbReference type="AlphaFoldDB" id="A0AAV6UVC7"/>
<feature type="compositionally biased region" description="Low complexity" evidence="1">
    <location>
        <begin position="29"/>
        <end position="39"/>
    </location>
</feature>
<gene>
    <name evidence="2" type="ORF">JTE90_018846</name>
</gene>
<sequence length="104" mass="11625">MFPVVLVGELSTQRGERCSAVTIHGQSWEEASSSSAAPAEETRSGIWRTRRPNPSRTKVNDLPRSGFFMECHSMDFHTSWSGARVLYDQEVHCAKGKNSPKDID</sequence>
<reference evidence="2 3" key="1">
    <citation type="journal article" date="2022" name="Nat. Ecol. Evol.">
        <title>A masculinizing supergene underlies an exaggerated male reproductive morph in a spider.</title>
        <authorList>
            <person name="Hendrickx F."/>
            <person name="De Corte Z."/>
            <person name="Sonet G."/>
            <person name="Van Belleghem S.M."/>
            <person name="Kostlbacher S."/>
            <person name="Vangestel C."/>
        </authorList>
    </citation>
    <scope>NUCLEOTIDE SEQUENCE [LARGE SCALE GENOMIC DNA]</scope>
    <source>
        <strain evidence="2">W744_W776</strain>
    </source>
</reference>
<evidence type="ECO:0000256" key="1">
    <source>
        <dbReference type="SAM" id="MobiDB-lite"/>
    </source>
</evidence>
<comment type="caution">
    <text evidence="2">The sequence shown here is derived from an EMBL/GenBank/DDBJ whole genome shotgun (WGS) entry which is preliminary data.</text>
</comment>
<evidence type="ECO:0000313" key="3">
    <source>
        <dbReference type="Proteomes" id="UP000827092"/>
    </source>
</evidence>
<name>A0AAV6UVC7_9ARAC</name>
<keyword evidence="3" id="KW-1185">Reference proteome</keyword>
<dbReference type="EMBL" id="JAFNEN010000245">
    <property type="protein sequence ID" value="KAG8188260.1"/>
    <property type="molecule type" value="Genomic_DNA"/>
</dbReference>
<organism evidence="2 3">
    <name type="scientific">Oedothorax gibbosus</name>
    <dbReference type="NCBI Taxonomy" id="931172"/>
    <lineage>
        <taxon>Eukaryota</taxon>
        <taxon>Metazoa</taxon>
        <taxon>Ecdysozoa</taxon>
        <taxon>Arthropoda</taxon>
        <taxon>Chelicerata</taxon>
        <taxon>Arachnida</taxon>
        <taxon>Araneae</taxon>
        <taxon>Araneomorphae</taxon>
        <taxon>Entelegynae</taxon>
        <taxon>Araneoidea</taxon>
        <taxon>Linyphiidae</taxon>
        <taxon>Erigoninae</taxon>
        <taxon>Oedothorax</taxon>
    </lineage>
</organism>
<proteinExistence type="predicted"/>
<feature type="region of interest" description="Disordered" evidence="1">
    <location>
        <begin position="28"/>
        <end position="62"/>
    </location>
</feature>
<protein>
    <submittedName>
        <fullName evidence="2">Uncharacterized protein</fullName>
    </submittedName>
</protein>
<evidence type="ECO:0000313" key="2">
    <source>
        <dbReference type="EMBL" id="KAG8188260.1"/>
    </source>
</evidence>
<accession>A0AAV6UVC7</accession>